<evidence type="ECO:0000256" key="4">
    <source>
        <dbReference type="ARBA" id="ARBA00023136"/>
    </source>
</evidence>
<gene>
    <name evidence="7" type="ORF">NliqN6_4815</name>
</gene>
<comment type="caution">
    <text evidence="7">The sequence shown here is derived from an EMBL/GenBank/DDBJ whole genome shotgun (WGS) entry which is preliminary data.</text>
</comment>
<dbReference type="InterPro" id="IPR006603">
    <property type="entry name" value="PQ-loop_rpt"/>
</dbReference>
<keyword evidence="4 6" id="KW-0472">Membrane</keyword>
<evidence type="ECO:0000256" key="2">
    <source>
        <dbReference type="ARBA" id="ARBA00022692"/>
    </source>
</evidence>
<dbReference type="GO" id="GO:0005829">
    <property type="term" value="C:cytosol"/>
    <property type="evidence" value="ECO:0007669"/>
    <property type="project" value="GOC"/>
</dbReference>
<evidence type="ECO:0000256" key="1">
    <source>
        <dbReference type="ARBA" id="ARBA00004141"/>
    </source>
</evidence>
<name>A0A8H3TX25_9TREE</name>
<dbReference type="GO" id="GO:0045332">
    <property type="term" value="P:phospholipid translocation"/>
    <property type="evidence" value="ECO:0007669"/>
    <property type="project" value="TreeGrafter"/>
</dbReference>
<dbReference type="GO" id="GO:0005768">
    <property type="term" value="C:endosome"/>
    <property type="evidence" value="ECO:0007669"/>
    <property type="project" value="TreeGrafter"/>
</dbReference>
<keyword evidence="2 6" id="KW-0812">Transmembrane</keyword>
<feature type="region of interest" description="Disordered" evidence="5">
    <location>
        <begin position="220"/>
        <end position="239"/>
    </location>
</feature>
<reference evidence="7" key="1">
    <citation type="submission" date="2020-07" db="EMBL/GenBank/DDBJ databases">
        <title>Draft Genome Sequence of a Deep-Sea Yeast, Naganishia (Cryptococcus) liquefaciens strain N6.</title>
        <authorList>
            <person name="Han Y.W."/>
            <person name="Kajitani R."/>
            <person name="Morimoto H."/>
            <person name="Parhat M."/>
            <person name="Tsubouchi H."/>
            <person name="Bakenova O."/>
            <person name="Ogata M."/>
            <person name="Argunhan B."/>
            <person name="Aoki R."/>
            <person name="Kajiwara S."/>
            <person name="Itoh T."/>
            <person name="Iwasaki H."/>
        </authorList>
    </citation>
    <scope>NUCLEOTIDE SEQUENCE</scope>
    <source>
        <strain evidence="7">N6</strain>
    </source>
</reference>
<dbReference type="GO" id="GO:0016020">
    <property type="term" value="C:membrane"/>
    <property type="evidence" value="ECO:0007669"/>
    <property type="project" value="UniProtKB-SubCell"/>
</dbReference>
<evidence type="ECO:0000256" key="6">
    <source>
        <dbReference type="SAM" id="Phobius"/>
    </source>
</evidence>
<dbReference type="GO" id="GO:0042147">
    <property type="term" value="P:retrograde transport, endosome to Golgi"/>
    <property type="evidence" value="ECO:0007669"/>
    <property type="project" value="TreeGrafter"/>
</dbReference>
<dbReference type="OrthoDB" id="292213at2759"/>
<dbReference type="SMART" id="SM00679">
    <property type="entry name" value="CTNS"/>
    <property type="match status" value="1"/>
</dbReference>
<proteinExistence type="predicted"/>
<dbReference type="GO" id="GO:0005802">
    <property type="term" value="C:trans-Golgi network"/>
    <property type="evidence" value="ECO:0007669"/>
    <property type="project" value="TreeGrafter"/>
</dbReference>
<accession>A0A8H3TX25</accession>
<dbReference type="PANTHER" id="PTHR14856">
    <property type="entry name" value="PQ-LOOP REPEAT-CONTAINING PROTEIN 1-LIKE PROTEIN"/>
    <property type="match status" value="1"/>
</dbReference>
<dbReference type="PANTHER" id="PTHR14856:SF9">
    <property type="entry name" value="PQ-LOOP REPEAT-CONTAINING PROTEIN 1"/>
    <property type="match status" value="1"/>
</dbReference>
<evidence type="ECO:0000256" key="3">
    <source>
        <dbReference type="ARBA" id="ARBA00022989"/>
    </source>
</evidence>
<dbReference type="AlphaFoldDB" id="A0A8H3TX25"/>
<dbReference type="Gene3D" id="1.20.1280.290">
    <property type="match status" value="2"/>
</dbReference>
<feature type="transmembrane region" description="Helical" evidence="6">
    <location>
        <begin position="64"/>
        <end position="85"/>
    </location>
</feature>
<evidence type="ECO:0008006" key="9">
    <source>
        <dbReference type="Google" id="ProtNLM"/>
    </source>
</evidence>
<evidence type="ECO:0000313" key="8">
    <source>
        <dbReference type="Proteomes" id="UP000620104"/>
    </source>
</evidence>
<sequence>MTILGTLSSIGMACGPPLIYADQARTIWQKRDSSGFSHDVCGIILVANITRCFFYIGHPFELTLLYQSILLILSQLALLSLCLHFRPAETTSNPEGIRSFWRWRSLGSYLEFLAGLILVLLVLQFIVGRWAWYYESLGYIALGIESTLPIPQFISNWQRKSCAGLSDLTVLFWLLGDLFKTAYFFVRGNPWQFRITAIVTVLWDIGIAVQRFTYGKPPINPLDDEDAEPMVPRHTDDNV</sequence>
<comment type="subcellular location">
    <subcellularLocation>
        <location evidence="1">Membrane</location>
        <topology evidence="1">Multi-pass membrane protein</topology>
    </subcellularLocation>
</comment>
<keyword evidence="3 6" id="KW-1133">Transmembrane helix</keyword>
<evidence type="ECO:0000256" key="5">
    <source>
        <dbReference type="SAM" id="MobiDB-lite"/>
    </source>
</evidence>
<evidence type="ECO:0000313" key="7">
    <source>
        <dbReference type="EMBL" id="GHJ88413.1"/>
    </source>
</evidence>
<dbReference type="EMBL" id="BLZA01000030">
    <property type="protein sequence ID" value="GHJ88413.1"/>
    <property type="molecule type" value="Genomic_DNA"/>
</dbReference>
<organism evidence="7 8">
    <name type="scientific">Naganishia liquefaciens</name>
    <dbReference type="NCBI Taxonomy" id="104408"/>
    <lineage>
        <taxon>Eukaryota</taxon>
        <taxon>Fungi</taxon>
        <taxon>Dikarya</taxon>
        <taxon>Basidiomycota</taxon>
        <taxon>Agaricomycotina</taxon>
        <taxon>Tremellomycetes</taxon>
        <taxon>Filobasidiales</taxon>
        <taxon>Filobasidiaceae</taxon>
        <taxon>Naganishia</taxon>
    </lineage>
</organism>
<dbReference type="Pfam" id="PF04193">
    <property type="entry name" value="PQ-loop"/>
    <property type="match status" value="1"/>
</dbReference>
<feature type="transmembrane region" description="Helical" evidence="6">
    <location>
        <begin position="106"/>
        <end position="126"/>
    </location>
</feature>
<keyword evidence="8" id="KW-1185">Reference proteome</keyword>
<feature type="transmembrane region" description="Helical" evidence="6">
    <location>
        <begin position="162"/>
        <end position="185"/>
    </location>
</feature>
<protein>
    <recommendedName>
        <fullName evidence="9">PQ-loop repeat-containing protein</fullName>
    </recommendedName>
</protein>
<dbReference type="InterPro" id="IPR052241">
    <property type="entry name" value="SLC66/Scramblase_ANY1"/>
</dbReference>
<dbReference type="Proteomes" id="UP000620104">
    <property type="component" value="Unassembled WGS sequence"/>
</dbReference>